<dbReference type="OrthoDB" id="5296662at2"/>
<protein>
    <recommendedName>
        <fullName evidence="4">Prepilin-type N-terminal cleavage/methylation domain-containing protein</fullName>
    </recommendedName>
</protein>
<comment type="caution">
    <text evidence="2">The sequence shown here is derived from an EMBL/GenBank/DDBJ whole genome shotgun (WGS) entry which is preliminary data.</text>
</comment>
<sequence>MSLSRTKGFTLVELMVAMAIGALLVLAAMILYVPVSRSLIDQGVVGQQTLSEAVNYDFDVMNIANAGYGITSPQLNTDVVLVTGSGPGNNTTVAIPPKSRAQGNGIFWDWSIPAAGAPSGCAGLQVIKGANSNAGNLRLVYYEEVPGGGCTATAMNTAANWDIETVLPSVATSGLAPITVTDAQDCDLRGSQIVGNPVLHPLVTLQLPIPKTLTGGFFAHQADQVPVNVCLSNLP</sequence>
<dbReference type="Pfam" id="PF07963">
    <property type="entry name" value="N_methyl"/>
    <property type="match status" value="1"/>
</dbReference>
<evidence type="ECO:0000313" key="2">
    <source>
        <dbReference type="EMBL" id="RCN57104.1"/>
    </source>
</evidence>
<organism evidence="2 3">
    <name type="scientific">Acidiferrobacter thiooxydans</name>
    <dbReference type="NCBI Taxonomy" id="163359"/>
    <lineage>
        <taxon>Bacteria</taxon>
        <taxon>Pseudomonadati</taxon>
        <taxon>Pseudomonadota</taxon>
        <taxon>Gammaproteobacteria</taxon>
        <taxon>Acidiferrobacterales</taxon>
        <taxon>Acidiferrobacteraceae</taxon>
        <taxon>Acidiferrobacter</taxon>
    </lineage>
</organism>
<evidence type="ECO:0000313" key="3">
    <source>
        <dbReference type="Proteomes" id="UP000253250"/>
    </source>
</evidence>
<keyword evidence="1" id="KW-0472">Membrane</keyword>
<dbReference type="Proteomes" id="UP000253250">
    <property type="component" value="Unassembled WGS sequence"/>
</dbReference>
<feature type="transmembrane region" description="Helical" evidence="1">
    <location>
        <begin position="12"/>
        <end position="33"/>
    </location>
</feature>
<gene>
    <name evidence="2" type="ORF">C4900_15450</name>
</gene>
<evidence type="ECO:0000256" key="1">
    <source>
        <dbReference type="SAM" id="Phobius"/>
    </source>
</evidence>
<dbReference type="SUPFAM" id="SSF54523">
    <property type="entry name" value="Pili subunits"/>
    <property type="match status" value="1"/>
</dbReference>
<name>A0A368HF84_9GAMM</name>
<dbReference type="PROSITE" id="PS00409">
    <property type="entry name" value="PROKAR_NTER_METHYL"/>
    <property type="match status" value="1"/>
</dbReference>
<accession>A0A368HF84</accession>
<dbReference type="AlphaFoldDB" id="A0A368HF84"/>
<keyword evidence="1" id="KW-0812">Transmembrane</keyword>
<keyword evidence="3" id="KW-1185">Reference proteome</keyword>
<dbReference type="EMBL" id="PSYR01000002">
    <property type="protein sequence ID" value="RCN57104.1"/>
    <property type="molecule type" value="Genomic_DNA"/>
</dbReference>
<proteinExistence type="predicted"/>
<dbReference type="InterPro" id="IPR045584">
    <property type="entry name" value="Pilin-like"/>
</dbReference>
<dbReference type="NCBIfam" id="TIGR02532">
    <property type="entry name" value="IV_pilin_GFxxxE"/>
    <property type="match status" value="1"/>
</dbReference>
<evidence type="ECO:0008006" key="4">
    <source>
        <dbReference type="Google" id="ProtNLM"/>
    </source>
</evidence>
<dbReference type="RefSeq" id="WP_114283436.1">
    <property type="nucleotide sequence ID" value="NZ_CP080624.1"/>
</dbReference>
<reference evidence="2 3" key="1">
    <citation type="submission" date="2018-02" db="EMBL/GenBank/DDBJ databases">
        <title>Insights into the biology of acidophilic members of the Acidiferrobacteraceae family derived from comparative genomic analyses.</title>
        <authorList>
            <person name="Issotta F."/>
            <person name="Thyssen C."/>
            <person name="Mena C."/>
            <person name="Moya A."/>
            <person name="Bellenberg S."/>
            <person name="Sproer C."/>
            <person name="Covarrubias P.C."/>
            <person name="Sand W."/>
            <person name="Quatrini R."/>
            <person name="Vera M."/>
        </authorList>
    </citation>
    <scope>NUCLEOTIDE SEQUENCE [LARGE SCALE GENOMIC DNA]</scope>
    <source>
        <strain evidence="3">m-1</strain>
    </source>
</reference>
<keyword evidence="1" id="KW-1133">Transmembrane helix</keyword>
<dbReference type="InterPro" id="IPR012902">
    <property type="entry name" value="N_methyl_site"/>
</dbReference>